<evidence type="ECO:0000313" key="1">
    <source>
        <dbReference type="EMBL" id="SFP40899.1"/>
    </source>
</evidence>
<keyword evidence="2" id="KW-1185">Reference proteome</keyword>
<sequence>MNSNVASTKLKKELFDKMGNAFLRGFDKKYDRIVEFDNQDLRALDKLLRKAVFEDIDNILSLQSKEYIQATKNKQTIFARMFPILLQCRI</sequence>
<organism evidence="1 2">
    <name type="scientific">Ruminobacter amylophilus</name>
    <dbReference type="NCBI Taxonomy" id="867"/>
    <lineage>
        <taxon>Bacteria</taxon>
        <taxon>Pseudomonadati</taxon>
        <taxon>Pseudomonadota</taxon>
        <taxon>Gammaproteobacteria</taxon>
        <taxon>Aeromonadales</taxon>
        <taxon>Succinivibrionaceae</taxon>
        <taxon>Ruminobacter</taxon>
    </lineage>
</organism>
<dbReference type="Proteomes" id="UP000243745">
    <property type="component" value="Unassembled WGS sequence"/>
</dbReference>
<accession>A0A662ZHG1</accession>
<dbReference type="EMBL" id="FOXF01000021">
    <property type="protein sequence ID" value="SFP40899.1"/>
    <property type="molecule type" value="Genomic_DNA"/>
</dbReference>
<proteinExistence type="predicted"/>
<name>A0A662ZHG1_9GAMM</name>
<dbReference type="AlphaFoldDB" id="A0A662ZHG1"/>
<protein>
    <submittedName>
        <fullName evidence="1">Uncharacterized protein</fullName>
    </submittedName>
</protein>
<reference evidence="1 2" key="1">
    <citation type="submission" date="2016-10" db="EMBL/GenBank/DDBJ databases">
        <authorList>
            <person name="Varghese N."/>
            <person name="Submissions S."/>
        </authorList>
    </citation>
    <scope>NUCLEOTIDE SEQUENCE [LARGE SCALE GENOMIC DNA]</scope>
    <source>
        <strain evidence="1 2">DSM 1361</strain>
    </source>
</reference>
<gene>
    <name evidence="1" type="ORF">SAMN02910344_01310</name>
</gene>
<evidence type="ECO:0000313" key="2">
    <source>
        <dbReference type="Proteomes" id="UP000243745"/>
    </source>
</evidence>
<dbReference type="RefSeq" id="WP_093142145.1">
    <property type="nucleotide sequence ID" value="NZ_FOXF01000021.1"/>
</dbReference>